<evidence type="ECO:0000256" key="6">
    <source>
        <dbReference type="ARBA" id="ARBA00022777"/>
    </source>
</evidence>
<feature type="domain" description="Histidine kinase/HSP90-like ATPase" evidence="10">
    <location>
        <begin position="274"/>
        <end position="365"/>
    </location>
</feature>
<evidence type="ECO:0000256" key="4">
    <source>
        <dbReference type="ARBA" id="ARBA00022679"/>
    </source>
</evidence>
<dbReference type="Proteomes" id="UP000053244">
    <property type="component" value="Unassembled WGS sequence"/>
</dbReference>
<feature type="transmembrane region" description="Helical" evidence="9">
    <location>
        <begin position="121"/>
        <end position="140"/>
    </location>
</feature>
<accession>A0A101JM64</accession>
<dbReference type="InterPro" id="IPR055558">
    <property type="entry name" value="DUF7134"/>
</dbReference>
<keyword evidence="5" id="KW-0547">Nucleotide-binding</keyword>
<keyword evidence="9" id="KW-0812">Transmembrane</keyword>
<keyword evidence="3" id="KW-0597">Phosphoprotein</keyword>
<evidence type="ECO:0000256" key="5">
    <source>
        <dbReference type="ARBA" id="ARBA00022741"/>
    </source>
</evidence>
<evidence type="ECO:0000313" key="12">
    <source>
        <dbReference type="Proteomes" id="UP000053244"/>
    </source>
</evidence>
<keyword evidence="9" id="KW-1133">Transmembrane helix</keyword>
<dbReference type="CDD" id="cd16917">
    <property type="entry name" value="HATPase_UhpB-NarQ-NarX-like"/>
    <property type="match status" value="1"/>
</dbReference>
<reference evidence="11 12" key="1">
    <citation type="submission" date="2015-10" db="EMBL/GenBank/DDBJ databases">
        <authorList>
            <person name="Gilbert D.G."/>
        </authorList>
    </citation>
    <scope>NUCLEOTIDE SEQUENCE [LARGE SCALE GENOMIC DNA]</scope>
    <source>
        <strain evidence="11 12">NRRL B-16712</strain>
    </source>
</reference>
<dbReference type="InterPro" id="IPR036890">
    <property type="entry name" value="HATPase_C_sf"/>
</dbReference>
<feature type="transmembrane region" description="Helical" evidence="9">
    <location>
        <begin position="50"/>
        <end position="68"/>
    </location>
</feature>
<evidence type="ECO:0000256" key="2">
    <source>
        <dbReference type="ARBA" id="ARBA00012438"/>
    </source>
</evidence>
<keyword evidence="12" id="KW-1185">Reference proteome</keyword>
<dbReference type="InterPro" id="IPR003594">
    <property type="entry name" value="HATPase_dom"/>
</dbReference>
<dbReference type="Gene3D" id="1.20.5.1930">
    <property type="match status" value="1"/>
</dbReference>
<dbReference type="Pfam" id="PF23539">
    <property type="entry name" value="DUF7134"/>
    <property type="match status" value="1"/>
</dbReference>
<proteinExistence type="predicted"/>
<keyword evidence="8" id="KW-0902">Two-component regulatory system</keyword>
<sequence length="365" mass="37531">MPRADAALAAAMAALACGEAIGYADGSPRHLAGSAVLIAGAVALAWRRTAPVPVAVLCSVGLTVPVLVTRTTETIGGPLVMMVAVYSVAAYGPGLPWSLLPAGVAGAASVIRTLGDWGADWVSLGIGLAMMAGAFALGLVMRRQRHETARAERAREEHAAEAVAAERARIARDLHDVVAHAISVIVLQARGGRRMLAVDPDQSRAAFDAVELLAGQAMTDMRRMLGLARTPGAGADLAPQPSLRHLDALIDGLSRPGLRLVTDVTGDLAGVPPGVDVAGYRIVQESLTNVLRHAGASTASVAVRVSPERLEIEVADDGAGSAGPSATGFGLVGMRERVSLYHGTFDAGNDPRGGFRVHACLPVTP</sequence>
<dbReference type="GO" id="GO:0016020">
    <property type="term" value="C:membrane"/>
    <property type="evidence" value="ECO:0007669"/>
    <property type="project" value="InterPro"/>
</dbReference>
<comment type="catalytic activity">
    <reaction evidence="1">
        <text>ATP + protein L-histidine = ADP + protein N-phospho-L-histidine.</text>
        <dbReference type="EC" id="2.7.13.3"/>
    </reaction>
</comment>
<evidence type="ECO:0000256" key="1">
    <source>
        <dbReference type="ARBA" id="ARBA00000085"/>
    </source>
</evidence>
<dbReference type="EMBL" id="LLZH01000283">
    <property type="protein sequence ID" value="KUL28926.1"/>
    <property type="molecule type" value="Genomic_DNA"/>
</dbReference>
<keyword evidence="4" id="KW-0808">Transferase</keyword>
<organism evidence="11 12">
    <name type="scientific">Actinoplanes awajinensis subsp. mycoplanecinus</name>
    <dbReference type="NCBI Taxonomy" id="135947"/>
    <lineage>
        <taxon>Bacteria</taxon>
        <taxon>Bacillati</taxon>
        <taxon>Actinomycetota</taxon>
        <taxon>Actinomycetes</taxon>
        <taxon>Micromonosporales</taxon>
        <taxon>Micromonosporaceae</taxon>
        <taxon>Actinoplanes</taxon>
    </lineage>
</organism>
<dbReference type="InterPro" id="IPR011712">
    <property type="entry name" value="Sig_transdc_His_kin_sub3_dim/P"/>
</dbReference>
<evidence type="ECO:0000259" key="10">
    <source>
        <dbReference type="SMART" id="SM00387"/>
    </source>
</evidence>
<dbReference type="Pfam" id="PF07730">
    <property type="entry name" value="HisKA_3"/>
    <property type="match status" value="1"/>
</dbReference>
<dbReference type="SMART" id="SM00387">
    <property type="entry name" value="HATPase_c"/>
    <property type="match status" value="1"/>
</dbReference>
<dbReference type="Pfam" id="PF02518">
    <property type="entry name" value="HATPase_c"/>
    <property type="match status" value="1"/>
</dbReference>
<gene>
    <name evidence="11" type="ORF">ADL15_30240</name>
</gene>
<protein>
    <recommendedName>
        <fullName evidence="2">histidine kinase</fullName>
        <ecNumber evidence="2">2.7.13.3</ecNumber>
    </recommendedName>
</protein>
<dbReference type="EC" id="2.7.13.3" evidence="2"/>
<dbReference type="SUPFAM" id="SSF55874">
    <property type="entry name" value="ATPase domain of HSP90 chaperone/DNA topoisomerase II/histidine kinase"/>
    <property type="match status" value="1"/>
</dbReference>
<evidence type="ECO:0000256" key="7">
    <source>
        <dbReference type="ARBA" id="ARBA00022840"/>
    </source>
</evidence>
<dbReference type="GO" id="GO:0000155">
    <property type="term" value="F:phosphorelay sensor kinase activity"/>
    <property type="evidence" value="ECO:0007669"/>
    <property type="project" value="InterPro"/>
</dbReference>
<dbReference type="PROSITE" id="PS51257">
    <property type="entry name" value="PROKAR_LIPOPROTEIN"/>
    <property type="match status" value="1"/>
</dbReference>
<dbReference type="PANTHER" id="PTHR24421">
    <property type="entry name" value="NITRATE/NITRITE SENSOR PROTEIN NARX-RELATED"/>
    <property type="match status" value="1"/>
</dbReference>
<dbReference type="GO" id="GO:0005524">
    <property type="term" value="F:ATP binding"/>
    <property type="evidence" value="ECO:0007669"/>
    <property type="project" value="UniProtKB-KW"/>
</dbReference>
<dbReference type="PANTHER" id="PTHR24421:SF10">
    <property type="entry name" value="NITRATE_NITRITE SENSOR PROTEIN NARQ"/>
    <property type="match status" value="1"/>
</dbReference>
<evidence type="ECO:0000256" key="9">
    <source>
        <dbReference type="SAM" id="Phobius"/>
    </source>
</evidence>
<dbReference type="GO" id="GO:0046983">
    <property type="term" value="F:protein dimerization activity"/>
    <property type="evidence" value="ECO:0007669"/>
    <property type="project" value="InterPro"/>
</dbReference>
<dbReference type="AlphaFoldDB" id="A0A101JM64"/>
<keyword evidence="7" id="KW-0067">ATP-binding</keyword>
<evidence type="ECO:0000256" key="8">
    <source>
        <dbReference type="ARBA" id="ARBA00023012"/>
    </source>
</evidence>
<evidence type="ECO:0000256" key="3">
    <source>
        <dbReference type="ARBA" id="ARBA00022553"/>
    </source>
</evidence>
<feature type="transmembrane region" description="Helical" evidence="9">
    <location>
        <begin position="75"/>
        <end position="92"/>
    </location>
</feature>
<keyword evidence="9" id="KW-0472">Membrane</keyword>
<evidence type="ECO:0000313" key="11">
    <source>
        <dbReference type="EMBL" id="KUL28926.1"/>
    </source>
</evidence>
<dbReference type="Gene3D" id="3.30.565.10">
    <property type="entry name" value="Histidine kinase-like ATPase, C-terminal domain"/>
    <property type="match status" value="1"/>
</dbReference>
<comment type="caution">
    <text evidence="11">The sequence shown here is derived from an EMBL/GenBank/DDBJ whole genome shotgun (WGS) entry which is preliminary data.</text>
</comment>
<dbReference type="InterPro" id="IPR050482">
    <property type="entry name" value="Sensor_HK_TwoCompSys"/>
</dbReference>
<name>A0A101JM64_9ACTN</name>
<keyword evidence="6" id="KW-0418">Kinase</keyword>